<keyword evidence="2" id="KW-0472">Membrane</keyword>
<dbReference type="Proteomes" id="UP000678499">
    <property type="component" value="Unassembled WGS sequence"/>
</dbReference>
<dbReference type="AlphaFoldDB" id="A0A7R9GJ85"/>
<dbReference type="EMBL" id="CAJPEX010008732">
    <property type="protein sequence ID" value="CAG0924718.1"/>
    <property type="molecule type" value="Genomic_DNA"/>
</dbReference>
<sequence>MMMRGSIRQDIETPKASQFFLLPFLSIFVFLLFLVLPLLRKVQHQRVRECGNVAPPSDVDVNQHPKSAIAPTLTAAKTPFFPPLVPNTTTRNKNQNNNNDAMTRDCEVRQ</sequence>
<name>A0A7R9GJ85_9CRUS</name>
<protein>
    <recommendedName>
        <fullName evidence="5">Transmembrane protein</fullName>
    </recommendedName>
</protein>
<dbReference type="EMBL" id="OA890769">
    <property type="protein sequence ID" value="CAD7284566.1"/>
    <property type="molecule type" value="Genomic_DNA"/>
</dbReference>
<keyword evidence="2" id="KW-0812">Transmembrane</keyword>
<gene>
    <name evidence="3" type="ORF">NMOB1V02_LOCUS12171</name>
</gene>
<feature type="non-terminal residue" evidence="3">
    <location>
        <position position="1"/>
    </location>
</feature>
<feature type="region of interest" description="Disordered" evidence="1">
    <location>
        <begin position="80"/>
        <end position="110"/>
    </location>
</feature>
<organism evidence="3">
    <name type="scientific">Notodromas monacha</name>
    <dbReference type="NCBI Taxonomy" id="399045"/>
    <lineage>
        <taxon>Eukaryota</taxon>
        <taxon>Metazoa</taxon>
        <taxon>Ecdysozoa</taxon>
        <taxon>Arthropoda</taxon>
        <taxon>Crustacea</taxon>
        <taxon>Oligostraca</taxon>
        <taxon>Ostracoda</taxon>
        <taxon>Podocopa</taxon>
        <taxon>Podocopida</taxon>
        <taxon>Cypridocopina</taxon>
        <taxon>Cypridoidea</taxon>
        <taxon>Cyprididae</taxon>
        <taxon>Notodromas</taxon>
    </lineage>
</organism>
<keyword evidence="4" id="KW-1185">Reference proteome</keyword>
<evidence type="ECO:0008006" key="5">
    <source>
        <dbReference type="Google" id="ProtNLM"/>
    </source>
</evidence>
<feature type="transmembrane region" description="Helical" evidence="2">
    <location>
        <begin position="20"/>
        <end position="39"/>
    </location>
</feature>
<feature type="compositionally biased region" description="Low complexity" evidence="1">
    <location>
        <begin position="87"/>
        <end position="99"/>
    </location>
</feature>
<evidence type="ECO:0000256" key="2">
    <source>
        <dbReference type="SAM" id="Phobius"/>
    </source>
</evidence>
<accession>A0A7R9GJ85</accession>
<keyword evidence="2" id="KW-1133">Transmembrane helix</keyword>
<evidence type="ECO:0000256" key="1">
    <source>
        <dbReference type="SAM" id="MobiDB-lite"/>
    </source>
</evidence>
<evidence type="ECO:0000313" key="4">
    <source>
        <dbReference type="Proteomes" id="UP000678499"/>
    </source>
</evidence>
<evidence type="ECO:0000313" key="3">
    <source>
        <dbReference type="EMBL" id="CAD7284566.1"/>
    </source>
</evidence>
<proteinExistence type="predicted"/>
<reference evidence="3" key="1">
    <citation type="submission" date="2020-11" db="EMBL/GenBank/DDBJ databases">
        <authorList>
            <person name="Tran Van P."/>
        </authorList>
    </citation>
    <scope>NUCLEOTIDE SEQUENCE</scope>
</reference>